<dbReference type="EMBL" id="JAHZUY010000083">
    <property type="protein sequence ID" value="MBW8271281.1"/>
    <property type="molecule type" value="Genomic_DNA"/>
</dbReference>
<keyword evidence="1" id="KW-0328">Glycosyltransferase</keyword>
<reference evidence="4 5" key="1">
    <citation type="submission" date="2021-08" db="EMBL/GenBank/DDBJ databases">
        <title>Caldovatus sediminis gen. nov., sp. nov., a moderately thermophilic bacterium isolated from a hot spring.</title>
        <authorList>
            <person name="Hu C.-J."/>
            <person name="Li W.-J."/>
            <person name="Xian W.-D."/>
        </authorList>
    </citation>
    <scope>NUCLEOTIDE SEQUENCE [LARGE SCALE GENOMIC DNA]</scope>
    <source>
        <strain evidence="4 5">SYSU G05006</strain>
    </source>
</reference>
<accession>A0ABS7F8X9</accession>
<gene>
    <name evidence="4" type="ORF">K1J50_17530</name>
</gene>
<keyword evidence="2" id="KW-0808">Transferase</keyword>
<keyword evidence="3" id="KW-1133">Transmembrane helix</keyword>
<dbReference type="CDD" id="cd03801">
    <property type="entry name" value="GT4_PimA-like"/>
    <property type="match status" value="1"/>
</dbReference>
<comment type="caution">
    <text evidence="4">The sequence shown here is derived from an EMBL/GenBank/DDBJ whole genome shotgun (WGS) entry which is preliminary data.</text>
</comment>
<protein>
    <submittedName>
        <fullName evidence="4">Glycosyltransferase family 4 protein</fullName>
    </submittedName>
</protein>
<proteinExistence type="predicted"/>
<keyword evidence="5" id="KW-1185">Reference proteome</keyword>
<evidence type="ECO:0000256" key="1">
    <source>
        <dbReference type="ARBA" id="ARBA00022676"/>
    </source>
</evidence>
<dbReference type="SUPFAM" id="SSF53756">
    <property type="entry name" value="UDP-Glycosyltransferase/glycogen phosphorylase"/>
    <property type="match status" value="1"/>
</dbReference>
<dbReference type="Pfam" id="PF13692">
    <property type="entry name" value="Glyco_trans_1_4"/>
    <property type="match status" value="1"/>
</dbReference>
<name>A0ABS7F8X9_9PROT</name>
<dbReference type="Proteomes" id="UP001519924">
    <property type="component" value="Unassembled WGS sequence"/>
</dbReference>
<evidence type="ECO:0000256" key="2">
    <source>
        <dbReference type="ARBA" id="ARBA00022679"/>
    </source>
</evidence>
<keyword evidence="3" id="KW-0472">Membrane</keyword>
<dbReference type="PANTHER" id="PTHR12526">
    <property type="entry name" value="GLYCOSYLTRANSFERASE"/>
    <property type="match status" value="1"/>
</dbReference>
<evidence type="ECO:0000313" key="4">
    <source>
        <dbReference type="EMBL" id="MBW8271281.1"/>
    </source>
</evidence>
<feature type="transmembrane region" description="Helical" evidence="3">
    <location>
        <begin position="67"/>
        <end position="86"/>
    </location>
</feature>
<sequence>MPRPRVMLVGPWPPTTGGVTTFLLNVAHSPLRERFELLPFTTSRPPKRNVADNYGYRSVLRGGIGRVLAGAVVTLWHLLLFPWAVLRRRADIVQVQSSDFQSFWEAALYVAMARALRRPVLMRLGGAFDHFYAVSSPRARRLIGRVLRLPDRLIVQSAYWREVVRRAGRAEGVVVLPNWVPDCLAEPAARAPRAAPLCLFVAGTEAVRKGVEEVLAAMRAVSLAGCPLRFRLVALPPRLAARLEEEGIADLAEVEGYVGHARLLAIMREADIFLLPSRGEGFPNALIEAMASGMACIATPVGAIPEIAAPEGAILVPVRDAAALSEALLRLARDAALRRRLGENGRAIVRERYVASAVLPVLERAWLAVAGEAGRRPRPWARAASGSGSRLVP</sequence>
<dbReference type="Gene3D" id="3.40.50.2000">
    <property type="entry name" value="Glycogen Phosphorylase B"/>
    <property type="match status" value="2"/>
</dbReference>
<organism evidence="4 5">
    <name type="scientific">Caldovatus aquaticus</name>
    <dbReference type="NCBI Taxonomy" id="2865671"/>
    <lineage>
        <taxon>Bacteria</taxon>
        <taxon>Pseudomonadati</taxon>
        <taxon>Pseudomonadota</taxon>
        <taxon>Alphaproteobacteria</taxon>
        <taxon>Acetobacterales</taxon>
        <taxon>Roseomonadaceae</taxon>
        <taxon>Caldovatus</taxon>
    </lineage>
</organism>
<dbReference type="RefSeq" id="WP_220119054.1">
    <property type="nucleotide sequence ID" value="NZ_JAHZUY010000083.1"/>
</dbReference>
<keyword evidence="3" id="KW-0812">Transmembrane</keyword>
<dbReference type="PANTHER" id="PTHR12526:SF510">
    <property type="entry name" value="D-INOSITOL 3-PHOSPHATE GLYCOSYLTRANSFERASE"/>
    <property type="match status" value="1"/>
</dbReference>
<evidence type="ECO:0000256" key="3">
    <source>
        <dbReference type="SAM" id="Phobius"/>
    </source>
</evidence>
<evidence type="ECO:0000313" key="5">
    <source>
        <dbReference type="Proteomes" id="UP001519924"/>
    </source>
</evidence>